<feature type="domain" description="JmjC" evidence="2">
    <location>
        <begin position="181"/>
        <end position="386"/>
    </location>
</feature>
<dbReference type="InterPro" id="IPR041667">
    <property type="entry name" value="Cupin_8"/>
</dbReference>
<feature type="compositionally biased region" description="Polar residues" evidence="1">
    <location>
        <begin position="291"/>
        <end position="306"/>
    </location>
</feature>
<proteinExistence type="predicted"/>
<dbReference type="VEuPathDB" id="CryptoDB:Cvel_4808"/>
<accession>A0A0G4GJR2</accession>
<dbReference type="Gene3D" id="2.60.120.10">
    <property type="entry name" value="Jelly Rolls"/>
    <property type="match status" value="1"/>
</dbReference>
<dbReference type="Pfam" id="PF13621">
    <property type="entry name" value="Cupin_8"/>
    <property type="match status" value="1"/>
</dbReference>
<feature type="region of interest" description="Disordered" evidence="1">
    <location>
        <begin position="282"/>
        <end position="333"/>
    </location>
</feature>
<gene>
    <name evidence="3" type="ORF">Cvel_4808</name>
</gene>
<organism evidence="3">
    <name type="scientific">Chromera velia CCMP2878</name>
    <dbReference type="NCBI Taxonomy" id="1169474"/>
    <lineage>
        <taxon>Eukaryota</taxon>
        <taxon>Sar</taxon>
        <taxon>Alveolata</taxon>
        <taxon>Colpodellida</taxon>
        <taxon>Chromeraceae</taxon>
        <taxon>Chromera</taxon>
    </lineage>
</organism>
<reference evidence="3" key="1">
    <citation type="submission" date="2014-11" db="EMBL/GenBank/DDBJ databases">
        <authorList>
            <person name="Otto D Thomas"/>
            <person name="Naeem Raeece"/>
        </authorList>
    </citation>
    <scope>NUCLEOTIDE SEQUENCE</scope>
</reference>
<dbReference type="SUPFAM" id="SSF51197">
    <property type="entry name" value="Clavaminate synthase-like"/>
    <property type="match status" value="1"/>
</dbReference>
<dbReference type="EMBL" id="CDMZ01001281">
    <property type="protein sequence ID" value="CEM30185.1"/>
    <property type="molecule type" value="Genomic_DNA"/>
</dbReference>
<dbReference type="InterPro" id="IPR014710">
    <property type="entry name" value="RmlC-like_jellyroll"/>
</dbReference>
<dbReference type="PANTHER" id="PTHR12461:SF105">
    <property type="entry name" value="HYPOXIA-INDUCIBLE FACTOR 1-ALPHA INHIBITOR"/>
    <property type="match status" value="1"/>
</dbReference>
<feature type="region of interest" description="Disordered" evidence="1">
    <location>
        <begin position="425"/>
        <end position="456"/>
    </location>
</feature>
<name>A0A0G4GJR2_9ALVE</name>
<dbReference type="PROSITE" id="PS51184">
    <property type="entry name" value="JMJC"/>
    <property type="match status" value="1"/>
</dbReference>
<evidence type="ECO:0000256" key="1">
    <source>
        <dbReference type="SAM" id="MobiDB-lite"/>
    </source>
</evidence>
<dbReference type="AlphaFoldDB" id="A0A0G4GJR2"/>
<feature type="compositionally biased region" description="Basic and acidic residues" evidence="1">
    <location>
        <begin position="428"/>
        <end position="443"/>
    </location>
</feature>
<evidence type="ECO:0000259" key="2">
    <source>
        <dbReference type="PROSITE" id="PS51184"/>
    </source>
</evidence>
<dbReference type="PANTHER" id="PTHR12461">
    <property type="entry name" value="HYPOXIA-INDUCIBLE FACTOR 1 ALPHA INHIBITOR-RELATED"/>
    <property type="match status" value="1"/>
</dbReference>
<dbReference type="InterPro" id="IPR003347">
    <property type="entry name" value="JmjC_dom"/>
</dbReference>
<protein>
    <recommendedName>
        <fullName evidence="2">JmjC domain-containing protein</fullName>
    </recommendedName>
</protein>
<sequence>MKVHHRFDFCPSETPEDYEDCLQSLGHFRYTKKANPLKFWTQHTQEPRYKDDRRKYGRQGHRYTLRRRVNGGVSHFGHREVPVFARELAEILELSDSPEATREAASGGYARLAHFGKDPSGDLSELVDKNQVDGPEGLNFTDKFWLQPSLSFFEKNKTGKVTRADSMYFSDQVASIREMPDGSRQVASSSKLAEGLMRDCGGVCGLAQSTLSEINKMKGENEVTWNIWAGTRGVVAARHFDFSDNLYLVLSGKKTFHLSPPEWFARCNNILPYIHPSGRQESGLPCGSELDSLSTPSALSTSVSGGSQRGQGEADMNVGKDATAGGGRGDNPWVREVTLRPGEALFLPSYWYHEVTTDEGRTIAANLWWISKTRDADLAVRDSVDSLLQNLFTKLSDDLFFRLSAVVHLAESLYRGHCSRVVRRKRKEKVERKQKGEGKEEKGQNSSTPTVSVCTPLPKRTHPHVRAALQPLGPLSLLGNRYARHFPQLADLAACLSRGPAAFVRSKGCLFEFRGDSSLMLSVQNKVKGGLDGVFRLLQTCGRNHNEALSIWFWQEGLASLDRQLERVAEEGGGLAVAEHVLLHVVELAFKEAARGVKEAYEGANLVPVMIVANRL</sequence>
<evidence type="ECO:0000313" key="3">
    <source>
        <dbReference type="EMBL" id="CEM30185.1"/>
    </source>
</evidence>